<dbReference type="PANTHER" id="PTHR15046:SF3">
    <property type="entry name" value="BETA-1,4 N-ACETYLGALACTOSAMINYLTRANSFERASE 2-LIKE"/>
    <property type="match status" value="1"/>
</dbReference>
<sequence length="493" mass="57944">MKTVVKSVLRNLHDLKIEKDFNRKLQPWLPSTRKSYTRKSEAAQCFCEKEKDRLTSYYTKSTVKKLDEIKPLRDEDFKKYKAANYFQFYDAPLLLSNANSNIQYVSSGYEIEPFENFIPYIRVFGEKEERYQFKISSIYGSFTSSAPLKTIAYPENMLILEQDVSEKNANEILKGIRYFPEYYDARPITDLITFTLTSSTKNEEIKIPVRIRRKPLPILQYRDSNELNRMITIVTKTIFRYNCLHSLLLSIKKYFPKMIVIVADDNPTEVYKTIDTNEFPTVKQYKMPAEEGWFAGRALAISQVRTPYFVWVDDDTQFNSETKLAEMMKIAEKTGYDIIGGGLGSKTRRDWQRFDRFNVPYSEKGYCYNRIRPTYEIPLTGYEGKCFVVDVTANFYLARTSTAGAIRMDPQFEQKAHREFFIDAIGKLRIAYCNTFVVGHRSEAYPSKCVDNDKTEYTSRRFPMGKSKIDLHNRIDELWFYRNNLKCYKDALF</sequence>
<proteinExistence type="predicted"/>
<dbReference type="InterPro" id="IPR029044">
    <property type="entry name" value="Nucleotide-diphossugar_trans"/>
</dbReference>
<keyword evidence="3" id="KW-1185">Reference proteome</keyword>
<dbReference type="Proteomes" id="UP001158576">
    <property type="component" value="Chromosome 2"/>
</dbReference>
<dbReference type="PANTHER" id="PTHR15046">
    <property type="entry name" value="GLYCO_TRANS_2-LIKE DOMAIN-CONTAINING PROTEIN"/>
    <property type="match status" value="1"/>
</dbReference>
<dbReference type="Gene3D" id="3.90.550.10">
    <property type="entry name" value="Spore Coat Polysaccharide Biosynthesis Protein SpsA, Chain A"/>
    <property type="match status" value="1"/>
</dbReference>
<evidence type="ECO:0000313" key="3">
    <source>
        <dbReference type="Proteomes" id="UP001158576"/>
    </source>
</evidence>
<gene>
    <name evidence="2" type="ORF">OKIOD_LOCUS12951</name>
</gene>
<evidence type="ECO:0000259" key="1">
    <source>
        <dbReference type="Pfam" id="PF00535"/>
    </source>
</evidence>
<organism evidence="2 3">
    <name type="scientific">Oikopleura dioica</name>
    <name type="common">Tunicate</name>
    <dbReference type="NCBI Taxonomy" id="34765"/>
    <lineage>
        <taxon>Eukaryota</taxon>
        <taxon>Metazoa</taxon>
        <taxon>Chordata</taxon>
        <taxon>Tunicata</taxon>
        <taxon>Appendicularia</taxon>
        <taxon>Copelata</taxon>
        <taxon>Oikopleuridae</taxon>
        <taxon>Oikopleura</taxon>
    </lineage>
</organism>
<dbReference type="Pfam" id="PF00535">
    <property type="entry name" value="Glycos_transf_2"/>
    <property type="match status" value="1"/>
</dbReference>
<dbReference type="InterPro" id="IPR001173">
    <property type="entry name" value="Glyco_trans_2-like"/>
</dbReference>
<name>A0ABN7T0C9_OIKDI</name>
<accession>A0ABN7T0C9</accession>
<reference evidence="2 3" key="1">
    <citation type="submission" date="2021-04" db="EMBL/GenBank/DDBJ databases">
        <authorList>
            <person name="Bliznina A."/>
        </authorList>
    </citation>
    <scope>NUCLEOTIDE SEQUENCE [LARGE SCALE GENOMIC DNA]</scope>
</reference>
<dbReference type="EMBL" id="OU015567">
    <property type="protein sequence ID" value="CAG5109672.1"/>
    <property type="molecule type" value="Genomic_DNA"/>
</dbReference>
<protein>
    <submittedName>
        <fullName evidence="2">Oidioi.mRNA.OKI2018_I69.chr2.g4186.t1.cds</fullName>
    </submittedName>
</protein>
<dbReference type="SUPFAM" id="SSF53448">
    <property type="entry name" value="Nucleotide-diphospho-sugar transferases"/>
    <property type="match status" value="1"/>
</dbReference>
<feature type="domain" description="Glycosyltransferase 2-like" evidence="1">
    <location>
        <begin position="241"/>
        <end position="361"/>
    </location>
</feature>
<evidence type="ECO:0000313" key="2">
    <source>
        <dbReference type="EMBL" id="CAG5109672.1"/>
    </source>
</evidence>